<dbReference type="OrthoDB" id="5732969at2"/>
<proteinExistence type="predicted"/>
<feature type="chain" id="PRO_5021861261" evidence="1">
    <location>
        <begin position="27"/>
        <end position="169"/>
    </location>
</feature>
<gene>
    <name evidence="2" type="ORF">FNU76_22300</name>
</gene>
<dbReference type="RefSeq" id="WP_144280243.1">
    <property type="nucleotide sequence ID" value="NZ_CP041730.1"/>
</dbReference>
<name>A0A516SL28_9NEIS</name>
<dbReference type="PROSITE" id="PS51257">
    <property type="entry name" value="PROKAR_LIPOPROTEIN"/>
    <property type="match status" value="1"/>
</dbReference>
<dbReference type="KEGG" id="cari:FNU76_22300"/>
<feature type="signal peptide" evidence="1">
    <location>
        <begin position="1"/>
        <end position="26"/>
    </location>
</feature>
<sequence>MRVWNCLAHLPTMVCLSLLLFLSACATQLAPPYDRSLVEGLTTANVEVMTLFASVSGGTRVEGFANREAKYNEVVGKFDALVLQAGARPMPRNKVTAEINKLLQSKGTPPISDEDLPSTTALKKVSEAVAKMRDTDRKQGVTAMEVQAFKGMASIYLDQALTYENFLQR</sequence>
<dbReference type="Proteomes" id="UP000317550">
    <property type="component" value="Chromosome"/>
</dbReference>
<organism evidence="2 3">
    <name type="scientific">Chitinimonas arctica</name>
    <dbReference type="NCBI Taxonomy" id="2594795"/>
    <lineage>
        <taxon>Bacteria</taxon>
        <taxon>Pseudomonadati</taxon>
        <taxon>Pseudomonadota</taxon>
        <taxon>Betaproteobacteria</taxon>
        <taxon>Neisseriales</taxon>
        <taxon>Chitinibacteraceae</taxon>
        <taxon>Chitinimonas</taxon>
    </lineage>
</organism>
<keyword evidence="3" id="KW-1185">Reference proteome</keyword>
<reference evidence="3" key="1">
    <citation type="submission" date="2019-07" db="EMBL/GenBank/DDBJ databases">
        <title>Chitinimonas sp. nov., isolated from Ny-Alesund, arctica soil.</title>
        <authorList>
            <person name="Xu Q."/>
            <person name="Peng F."/>
        </authorList>
    </citation>
    <scope>NUCLEOTIDE SEQUENCE [LARGE SCALE GENOMIC DNA]</scope>
    <source>
        <strain evidence="3">R3-44</strain>
    </source>
</reference>
<keyword evidence="1" id="KW-0732">Signal</keyword>
<evidence type="ECO:0000256" key="1">
    <source>
        <dbReference type="SAM" id="SignalP"/>
    </source>
</evidence>
<evidence type="ECO:0000313" key="3">
    <source>
        <dbReference type="Proteomes" id="UP000317550"/>
    </source>
</evidence>
<accession>A0A516SL28</accession>
<dbReference type="AlphaFoldDB" id="A0A516SL28"/>
<protein>
    <submittedName>
        <fullName evidence="2">Uncharacterized protein</fullName>
    </submittedName>
</protein>
<evidence type="ECO:0000313" key="2">
    <source>
        <dbReference type="EMBL" id="QDQ28860.1"/>
    </source>
</evidence>
<dbReference type="EMBL" id="CP041730">
    <property type="protein sequence ID" value="QDQ28860.1"/>
    <property type="molecule type" value="Genomic_DNA"/>
</dbReference>